<feature type="compositionally biased region" description="Basic and acidic residues" evidence="1">
    <location>
        <begin position="477"/>
        <end position="494"/>
    </location>
</feature>
<sequence>MEETPHSLKSTSAAKETLTEGGDIVLRSDLPPLSLIQGLFLSGAVPSEISEVAVRTFKQASEEEKKVFDAGLEEVLFLHETPKRFPPSRFFAASVLKELIARLQEETETEIGKEVVFENLSARLSRLLLDKETGKRGGEEEEDGGSLAEPQQAYRVYFLLRKGKGTENAFPYLAISLDTQKNEVGLRPWSAAFALAEFLLTVENGGVSGQAVVELGAGVGLTSLALAVFGDTAELVATDFLPSVLMRLRQNCELNGVDVGQQKRETSCEGLQGDLCEDPDVLGALLASAFGEEEEEEEAEKEGEENGPPKENLCGKGDGEASCDRLMDIPEGQISRKAAAPHETPLSPSNPPAAQPLCSRTAVGVEEREEVKRKSKEEEEEKEAKRTGVSLFVPRVSVELIDGRRPRRNATRGLILAADCVYDPELNGSLVRVLSELLSGSAPPSASCDLNDKSIEASRDHAEDTLPTGGFGEEENEKGVSRVEEQNLDESLHETPSKLQALGVPVRVPPYRAFPSECSSSGVCVQQVRLMPSSSSIDTVSVNTQESGQPQLEEETEGIQRLEALVASAVRNPQTLADFVRKAEAAGLCVREERREGAPLFLLGERERSLVASVVILRLSSRS</sequence>
<dbReference type="PANTHER" id="PTHR14614">
    <property type="entry name" value="HEPATOCELLULAR CARCINOMA-ASSOCIATED ANTIGEN"/>
    <property type="match status" value="1"/>
</dbReference>
<dbReference type="InterPro" id="IPR029063">
    <property type="entry name" value="SAM-dependent_MTases_sf"/>
</dbReference>
<feature type="compositionally biased region" description="Basic and acidic residues" evidence="1">
    <location>
        <begin position="365"/>
        <end position="386"/>
    </location>
</feature>
<evidence type="ECO:0000256" key="1">
    <source>
        <dbReference type="SAM" id="MobiDB-lite"/>
    </source>
</evidence>
<evidence type="ECO:0000313" key="2">
    <source>
        <dbReference type="EMBL" id="CEM53447.1"/>
    </source>
</evidence>
<dbReference type="Pfam" id="PF10294">
    <property type="entry name" value="Methyltransf_16"/>
    <property type="match status" value="1"/>
</dbReference>
<dbReference type="Gene3D" id="3.40.50.150">
    <property type="entry name" value="Vaccinia Virus protein VP39"/>
    <property type="match status" value="1"/>
</dbReference>
<dbReference type="EMBL" id="CDMZ01005694">
    <property type="protein sequence ID" value="CEM53447.1"/>
    <property type="molecule type" value="Genomic_DNA"/>
</dbReference>
<dbReference type="SUPFAM" id="SSF53335">
    <property type="entry name" value="S-adenosyl-L-methionine-dependent methyltransferases"/>
    <property type="match status" value="1"/>
</dbReference>
<dbReference type="VEuPathDB" id="CryptoDB:Cvel_11972"/>
<proteinExistence type="predicted"/>
<dbReference type="AlphaFoldDB" id="A0A0G4I8U1"/>
<reference evidence="2" key="1">
    <citation type="submission" date="2014-11" db="EMBL/GenBank/DDBJ databases">
        <authorList>
            <person name="Otto D Thomas"/>
            <person name="Naeem Raeece"/>
        </authorList>
    </citation>
    <scope>NUCLEOTIDE SEQUENCE</scope>
</reference>
<organism evidence="2">
    <name type="scientific">Chromera velia CCMP2878</name>
    <dbReference type="NCBI Taxonomy" id="1169474"/>
    <lineage>
        <taxon>Eukaryota</taxon>
        <taxon>Sar</taxon>
        <taxon>Alveolata</taxon>
        <taxon>Colpodellida</taxon>
        <taxon>Chromeraceae</taxon>
        <taxon>Chromera</taxon>
    </lineage>
</organism>
<feature type="region of interest" description="Disordered" evidence="1">
    <location>
        <begin position="460"/>
        <end position="494"/>
    </location>
</feature>
<dbReference type="PANTHER" id="PTHR14614:SF130">
    <property type="entry name" value="PROTEIN-LYSINE N-METHYLTRANSFERASE EEF2KMT"/>
    <property type="match status" value="1"/>
</dbReference>
<name>A0A0G4I8U1_9ALVE</name>
<feature type="compositionally biased region" description="Acidic residues" evidence="1">
    <location>
        <begin position="291"/>
        <end position="305"/>
    </location>
</feature>
<feature type="region of interest" description="Disordered" evidence="1">
    <location>
        <begin position="290"/>
        <end position="324"/>
    </location>
</feature>
<accession>A0A0G4I8U1</accession>
<protein>
    <recommendedName>
        <fullName evidence="3">FAM86 N-terminal domain-containing protein</fullName>
    </recommendedName>
</protein>
<dbReference type="InterPro" id="IPR019410">
    <property type="entry name" value="Methyltransf_16"/>
</dbReference>
<gene>
    <name evidence="2" type="ORF">Cvel_11972</name>
</gene>
<evidence type="ECO:0008006" key="3">
    <source>
        <dbReference type="Google" id="ProtNLM"/>
    </source>
</evidence>
<dbReference type="CDD" id="cd02440">
    <property type="entry name" value="AdoMet_MTases"/>
    <property type="match status" value="1"/>
</dbReference>
<feature type="region of interest" description="Disordered" evidence="1">
    <location>
        <begin position="338"/>
        <end position="386"/>
    </location>
</feature>